<gene>
    <name evidence="3" type="ORF">SOO65_17935</name>
</gene>
<dbReference type="RefSeq" id="WP_321393618.1">
    <property type="nucleotide sequence ID" value="NZ_CP139487.1"/>
</dbReference>
<reference evidence="3 4" key="1">
    <citation type="submission" date="2023-11" db="EMBL/GenBank/DDBJ databases">
        <title>Peredibacter starrii A3.12.</title>
        <authorList>
            <person name="Mitchell R.J."/>
        </authorList>
    </citation>
    <scope>NUCLEOTIDE SEQUENCE [LARGE SCALE GENOMIC DNA]</scope>
    <source>
        <strain evidence="3 4">A3.12</strain>
    </source>
</reference>
<feature type="compositionally biased region" description="Basic and acidic residues" evidence="1">
    <location>
        <begin position="73"/>
        <end position="84"/>
    </location>
</feature>
<feature type="chain" id="PRO_5043836597" evidence="2">
    <location>
        <begin position="19"/>
        <end position="94"/>
    </location>
</feature>
<evidence type="ECO:0000256" key="1">
    <source>
        <dbReference type="SAM" id="MobiDB-lite"/>
    </source>
</evidence>
<dbReference type="AlphaFoldDB" id="A0AAX4HN33"/>
<evidence type="ECO:0000313" key="4">
    <source>
        <dbReference type="Proteomes" id="UP001324634"/>
    </source>
</evidence>
<name>A0AAX4HN33_9BACT</name>
<dbReference type="Proteomes" id="UP001324634">
    <property type="component" value="Chromosome"/>
</dbReference>
<evidence type="ECO:0000313" key="3">
    <source>
        <dbReference type="EMBL" id="WPU64577.1"/>
    </source>
</evidence>
<feature type="signal peptide" evidence="2">
    <location>
        <begin position="1"/>
        <end position="18"/>
    </location>
</feature>
<dbReference type="KEGG" id="psti:SOO65_17935"/>
<organism evidence="3 4">
    <name type="scientific">Peredibacter starrii</name>
    <dbReference type="NCBI Taxonomy" id="28202"/>
    <lineage>
        <taxon>Bacteria</taxon>
        <taxon>Pseudomonadati</taxon>
        <taxon>Bdellovibrionota</taxon>
        <taxon>Bacteriovoracia</taxon>
        <taxon>Bacteriovoracales</taxon>
        <taxon>Bacteriovoracaceae</taxon>
        <taxon>Peredibacter</taxon>
    </lineage>
</organism>
<accession>A0AAX4HN33</accession>
<dbReference type="EMBL" id="CP139487">
    <property type="protein sequence ID" value="WPU64577.1"/>
    <property type="molecule type" value="Genomic_DNA"/>
</dbReference>
<feature type="region of interest" description="Disordered" evidence="1">
    <location>
        <begin position="73"/>
        <end position="94"/>
    </location>
</feature>
<feature type="compositionally biased region" description="Basic residues" evidence="1">
    <location>
        <begin position="85"/>
        <end position="94"/>
    </location>
</feature>
<proteinExistence type="predicted"/>
<evidence type="ECO:0000256" key="2">
    <source>
        <dbReference type="SAM" id="SignalP"/>
    </source>
</evidence>
<sequence length="94" mass="10787">MKTLLVASLLLGSIGAFANHHEEWDKLPFAEKKTKISEKLDNKIKMLQENKSCVDGAKDDAALKVCTDKMHQERKEMKKNWDKMKGKKGKKDKK</sequence>
<keyword evidence="4" id="KW-1185">Reference proteome</keyword>
<protein>
    <submittedName>
        <fullName evidence="3">Uncharacterized protein</fullName>
    </submittedName>
</protein>
<keyword evidence="2" id="KW-0732">Signal</keyword>